<sequence length="747" mass="86185">MNMLDKGEIASRFKERNKARFFQALFPFSDKENTAIAQEVIRLCALLSDKHRDYFEEYYLLIEEAQKHQEVNSIDTISVLETITKNKQLGTHFIPAFICSTLLRTSYNEDKFDQYKALALLTIARLSYIGEHDSKIKTLSDEIRLFSSGKREDLSGYLPEIIGVNFKDLLNGFEVLVDKSSQSPPPKTVLNQLEYYNRPFKAADKFSEGYQRNVNTQRFRKNGALTVKPRVYLNDEGDAAVEISQLHFEHKHVESWQGEDFADNDPRSLNVITSSDNCSKSEALGAIQAKAIFENLKKKAMHLPCDIYSMTHHELYTLVKSCEDSLFARQDEDIAQLLLLMLITGNTKEQLKHTKNKRCSNQLRQIKWVVRTHRLPSQTIREELRFLTQNISTTILLPLPDFITARLNSFKFSKLQASDLKAYLQSINKRKGLHLTLTKVSNYLSDYCAHRNIDPVIPHIISGVDNKVLPAVFYTQIPSSTLLSHFQDYLSHLSAYSKEGLWHTDDESQLGDDEYIGSPLHIDNKKLRYLFTRLKEQIHENKRRTDVYFSGNGHNDITLMTQFVLMLASGYRPVTGWFGKREDFHLPTGTYWINDKNTSMGDSSRSILLADIAILYLKHYIDYLHQAIIYHGNRTPSLKQRYEKSLTSEEHFFFYRQDSSFDDVTPSNFAQFADKLFPLQPNWARHHIRSLLCHHGVAPELISAWMGHQDMGKQAFHSFSQLSQSQLKQVSHIINQLFIELGLGSDI</sequence>
<proteinExistence type="predicted"/>
<evidence type="ECO:0000313" key="2">
    <source>
        <dbReference type="EMBL" id="PSX05483.1"/>
    </source>
</evidence>
<reference evidence="2 3" key="1">
    <citation type="submission" date="2018-01" db="EMBL/GenBank/DDBJ databases">
        <title>Whole genome sequencing of Histamine producing bacteria.</title>
        <authorList>
            <person name="Butler K."/>
        </authorList>
    </citation>
    <scope>NUCLEOTIDE SEQUENCE [LARGE SCALE GENOMIC DNA]</scope>
    <source>
        <strain evidence="2 3">A2-1</strain>
    </source>
</reference>
<organism evidence="2 3">
    <name type="scientific">Photobacterium angustum</name>
    <dbReference type="NCBI Taxonomy" id="661"/>
    <lineage>
        <taxon>Bacteria</taxon>
        <taxon>Pseudomonadati</taxon>
        <taxon>Pseudomonadota</taxon>
        <taxon>Gammaproteobacteria</taxon>
        <taxon>Vibrionales</taxon>
        <taxon>Vibrionaceae</taxon>
        <taxon>Photobacterium</taxon>
    </lineage>
</organism>
<dbReference type="EMBL" id="PYOY01000011">
    <property type="protein sequence ID" value="PSX05483.1"/>
    <property type="molecule type" value="Genomic_DNA"/>
</dbReference>
<evidence type="ECO:0000256" key="1">
    <source>
        <dbReference type="ARBA" id="ARBA00023172"/>
    </source>
</evidence>
<dbReference type="GeneID" id="61229795"/>
<accession>A0A855SB51</accession>
<dbReference type="Gene3D" id="1.10.443.10">
    <property type="entry name" value="Intergrase catalytic core"/>
    <property type="match status" value="1"/>
</dbReference>
<gene>
    <name evidence="2" type="ORF">C0W41_17740</name>
</gene>
<dbReference type="RefSeq" id="WP_045083582.1">
    <property type="nucleotide sequence ID" value="NZ_JZSX01000007.1"/>
</dbReference>
<comment type="caution">
    <text evidence="2">The sequence shown here is derived from an EMBL/GenBank/DDBJ whole genome shotgun (WGS) entry which is preliminary data.</text>
</comment>
<dbReference type="AlphaFoldDB" id="A0A855SB51"/>
<dbReference type="GO" id="GO:0006310">
    <property type="term" value="P:DNA recombination"/>
    <property type="evidence" value="ECO:0007669"/>
    <property type="project" value="UniProtKB-KW"/>
</dbReference>
<dbReference type="GO" id="GO:0003677">
    <property type="term" value="F:DNA binding"/>
    <property type="evidence" value="ECO:0007669"/>
    <property type="project" value="InterPro"/>
</dbReference>
<dbReference type="SUPFAM" id="SSF56349">
    <property type="entry name" value="DNA breaking-rejoining enzymes"/>
    <property type="match status" value="1"/>
</dbReference>
<evidence type="ECO:0000313" key="3">
    <source>
        <dbReference type="Proteomes" id="UP000241440"/>
    </source>
</evidence>
<dbReference type="GO" id="GO:0015074">
    <property type="term" value="P:DNA integration"/>
    <property type="evidence" value="ECO:0007669"/>
    <property type="project" value="InterPro"/>
</dbReference>
<name>A0A855SB51_PHOAN</name>
<dbReference type="Proteomes" id="UP000241440">
    <property type="component" value="Unassembled WGS sequence"/>
</dbReference>
<keyword evidence="1" id="KW-0233">DNA recombination</keyword>
<dbReference type="InterPro" id="IPR013762">
    <property type="entry name" value="Integrase-like_cat_sf"/>
</dbReference>
<dbReference type="InterPro" id="IPR011010">
    <property type="entry name" value="DNA_brk_join_enz"/>
</dbReference>
<protein>
    <submittedName>
        <fullName evidence="2">Integrase</fullName>
    </submittedName>
</protein>